<keyword evidence="2" id="KW-1185">Reference proteome</keyword>
<protein>
    <submittedName>
        <fullName evidence="1">Uncharacterized protein</fullName>
    </submittedName>
</protein>
<proteinExistence type="predicted"/>
<gene>
    <name evidence="1" type="ORF">HYC85_016557</name>
</gene>
<reference evidence="1 2" key="2">
    <citation type="submission" date="2020-07" db="EMBL/GenBank/DDBJ databases">
        <title>Genome assembly of wild tea tree DASZ reveals pedigree and selection history of tea varieties.</title>
        <authorList>
            <person name="Zhang W."/>
        </authorList>
    </citation>
    <scope>NUCLEOTIDE SEQUENCE [LARGE SCALE GENOMIC DNA]</scope>
    <source>
        <strain evidence="2">cv. G240</strain>
        <tissue evidence="1">Leaf</tissue>
    </source>
</reference>
<sequence length="102" mass="12000">MLSPFLCQHFNHKTTTMRGGDNGFCYIWGFVREGRGIGRYGGRGRCRGRGGVCNCKRKWKKSASRDKWAWGFRALEEERKERKERKKMVEKTIGLFGLYFKI</sequence>
<dbReference type="EMBL" id="JACBKZ010000007">
    <property type="protein sequence ID" value="KAF5946329.1"/>
    <property type="molecule type" value="Genomic_DNA"/>
</dbReference>
<dbReference type="AlphaFoldDB" id="A0A7J7H006"/>
<organism evidence="1 2">
    <name type="scientific">Camellia sinensis</name>
    <name type="common">Tea plant</name>
    <name type="synonym">Thea sinensis</name>
    <dbReference type="NCBI Taxonomy" id="4442"/>
    <lineage>
        <taxon>Eukaryota</taxon>
        <taxon>Viridiplantae</taxon>
        <taxon>Streptophyta</taxon>
        <taxon>Embryophyta</taxon>
        <taxon>Tracheophyta</taxon>
        <taxon>Spermatophyta</taxon>
        <taxon>Magnoliopsida</taxon>
        <taxon>eudicotyledons</taxon>
        <taxon>Gunneridae</taxon>
        <taxon>Pentapetalae</taxon>
        <taxon>asterids</taxon>
        <taxon>Ericales</taxon>
        <taxon>Theaceae</taxon>
        <taxon>Camellia</taxon>
    </lineage>
</organism>
<accession>A0A7J7H006</accession>
<comment type="caution">
    <text evidence="1">The sequence shown here is derived from an EMBL/GenBank/DDBJ whole genome shotgun (WGS) entry which is preliminary data.</text>
</comment>
<evidence type="ECO:0000313" key="1">
    <source>
        <dbReference type="EMBL" id="KAF5946329.1"/>
    </source>
</evidence>
<reference evidence="2" key="1">
    <citation type="journal article" date="2020" name="Nat. Commun.">
        <title>Genome assembly of wild tea tree DASZ reveals pedigree and selection history of tea varieties.</title>
        <authorList>
            <person name="Zhang W."/>
            <person name="Zhang Y."/>
            <person name="Qiu H."/>
            <person name="Guo Y."/>
            <person name="Wan H."/>
            <person name="Zhang X."/>
            <person name="Scossa F."/>
            <person name="Alseekh S."/>
            <person name="Zhang Q."/>
            <person name="Wang P."/>
            <person name="Xu L."/>
            <person name="Schmidt M.H."/>
            <person name="Jia X."/>
            <person name="Li D."/>
            <person name="Zhu A."/>
            <person name="Guo F."/>
            <person name="Chen W."/>
            <person name="Ni D."/>
            <person name="Usadel B."/>
            <person name="Fernie A.R."/>
            <person name="Wen W."/>
        </authorList>
    </citation>
    <scope>NUCLEOTIDE SEQUENCE [LARGE SCALE GENOMIC DNA]</scope>
    <source>
        <strain evidence="2">cv. G240</strain>
    </source>
</reference>
<name>A0A7J7H006_CAMSI</name>
<dbReference type="Proteomes" id="UP000593564">
    <property type="component" value="Unassembled WGS sequence"/>
</dbReference>
<evidence type="ECO:0000313" key="2">
    <source>
        <dbReference type="Proteomes" id="UP000593564"/>
    </source>
</evidence>